<name>A0A7J7D5Z7_TRIWF</name>
<dbReference type="PANTHER" id="PTHR47209">
    <property type="entry name" value="OS06G0639500 PROTEIN"/>
    <property type="match status" value="1"/>
</dbReference>
<evidence type="ECO:0000259" key="1">
    <source>
        <dbReference type="PROSITE" id="PS51806"/>
    </source>
</evidence>
<protein>
    <recommendedName>
        <fullName evidence="1">DOG1 domain-containing protein</fullName>
    </recommendedName>
</protein>
<dbReference type="AlphaFoldDB" id="A0A7J7D5Z7"/>
<feature type="domain" description="DOG1" evidence="1">
    <location>
        <begin position="66"/>
        <end position="286"/>
    </location>
</feature>
<accession>A0A7J7D5Z7</accession>
<keyword evidence="3" id="KW-1185">Reference proteome</keyword>
<dbReference type="Pfam" id="PF14144">
    <property type="entry name" value="DOG1"/>
    <property type="match status" value="1"/>
</dbReference>
<dbReference type="Proteomes" id="UP000593562">
    <property type="component" value="Unassembled WGS sequence"/>
</dbReference>
<dbReference type="InterPro" id="IPR025422">
    <property type="entry name" value="TGA_domain"/>
</dbReference>
<reference evidence="2 3" key="1">
    <citation type="journal article" date="2020" name="Nat. Commun.">
        <title>Genome of Tripterygium wilfordii and identification of cytochrome P450 involved in triptolide biosynthesis.</title>
        <authorList>
            <person name="Tu L."/>
            <person name="Su P."/>
            <person name="Zhang Z."/>
            <person name="Gao L."/>
            <person name="Wang J."/>
            <person name="Hu T."/>
            <person name="Zhou J."/>
            <person name="Zhang Y."/>
            <person name="Zhao Y."/>
            <person name="Liu Y."/>
            <person name="Song Y."/>
            <person name="Tong Y."/>
            <person name="Lu Y."/>
            <person name="Yang J."/>
            <person name="Xu C."/>
            <person name="Jia M."/>
            <person name="Peters R.J."/>
            <person name="Huang L."/>
            <person name="Gao W."/>
        </authorList>
    </citation>
    <scope>NUCLEOTIDE SEQUENCE [LARGE SCALE GENOMIC DNA]</scope>
    <source>
        <strain evidence="3">cv. XIE 37</strain>
        <tissue evidence="2">Leaf</tissue>
    </source>
</reference>
<dbReference type="GO" id="GO:0043565">
    <property type="term" value="F:sequence-specific DNA binding"/>
    <property type="evidence" value="ECO:0007669"/>
    <property type="project" value="InterPro"/>
</dbReference>
<dbReference type="GO" id="GO:0006351">
    <property type="term" value="P:DNA-templated transcription"/>
    <property type="evidence" value="ECO:0007669"/>
    <property type="project" value="InterPro"/>
</dbReference>
<gene>
    <name evidence="2" type="ORF">HS088_TW10G00749</name>
</gene>
<comment type="caution">
    <text evidence="2">The sequence shown here is derived from an EMBL/GenBank/DDBJ whole genome shotgun (WGS) entry which is preliminary data.</text>
</comment>
<dbReference type="InParanoid" id="A0A7J7D5Z7"/>
<dbReference type="PANTHER" id="PTHR47209:SF4">
    <property type="entry name" value="SEED DORMANCY CONTROL PROTEIN"/>
    <property type="match status" value="1"/>
</dbReference>
<evidence type="ECO:0000313" key="2">
    <source>
        <dbReference type="EMBL" id="KAF5741744.1"/>
    </source>
</evidence>
<proteinExistence type="predicted"/>
<organism evidence="2 3">
    <name type="scientific">Tripterygium wilfordii</name>
    <name type="common">Thunder God vine</name>
    <dbReference type="NCBI Taxonomy" id="458696"/>
    <lineage>
        <taxon>Eukaryota</taxon>
        <taxon>Viridiplantae</taxon>
        <taxon>Streptophyta</taxon>
        <taxon>Embryophyta</taxon>
        <taxon>Tracheophyta</taxon>
        <taxon>Spermatophyta</taxon>
        <taxon>Magnoliopsida</taxon>
        <taxon>eudicotyledons</taxon>
        <taxon>Gunneridae</taxon>
        <taxon>Pentapetalae</taxon>
        <taxon>rosids</taxon>
        <taxon>fabids</taxon>
        <taxon>Celastrales</taxon>
        <taxon>Celastraceae</taxon>
        <taxon>Tripterygium</taxon>
    </lineage>
</organism>
<dbReference type="EMBL" id="JAAARO010000010">
    <property type="protein sequence ID" value="KAF5741744.1"/>
    <property type="molecule type" value="Genomic_DNA"/>
</dbReference>
<sequence length="300" mass="34060">MQWLALTFDLFGCQEKNYSLESDCKEGEEGERITRKAGGTVDEISNAAQKFECMSLHKREITKGDEDISCEKYGLWRQEQKNRAARLEKQLKAKWELEELIEEQLNRFHAHYNQALTPTRLKDMSQLLMPKWAPPHELAALSWLGDWRPSAILDLLYSLSRSSPSRSSSSLSESAGIELILSQLIHDIRIEEAIIDEEMAEIQATCILHLPFAPVNKQPAAAPLNCIQTEFKKVERVFAKAQQLRFQALELIVKKVLTQTDAAEFFVAFAGIQDAIHQFAAQQKLRKDLTTVPFKGLGSS</sequence>
<evidence type="ECO:0000313" key="3">
    <source>
        <dbReference type="Proteomes" id="UP000593562"/>
    </source>
</evidence>
<dbReference type="InterPro" id="IPR053293">
    <property type="entry name" value="OCM_Kinase"/>
</dbReference>
<dbReference type="PROSITE" id="PS51806">
    <property type="entry name" value="DOG1"/>
    <property type="match status" value="1"/>
</dbReference>